<reference evidence="1 2" key="1">
    <citation type="submission" date="2024-07" db="EMBL/GenBank/DDBJ databases">
        <title>Chromosome-level genome assembly of the water stick insect Ranatra chinensis (Heteroptera: Nepidae).</title>
        <authorList>
            <person name="Liu X."/>
        </authorList>
    </citation>
    <scope>NUCLEOTIDE SEQUENCE [LARGE SCALE GENOMIC DNA]</scope>
    <source>
        <strain evidence="1">Cailab_2021Rc</strain>
        <tissue evidence="1">Muscle</tissue>
    </source>
</reference>
<dbReference type="Proteomes" id="UP001558652">
    <property type="component" value="Unassembled WGS sequence"/>
</dbReference>
<protein>
    <submittedName>
        <fullName evidence="1">Uncharacterized protein</fullName>
    </submittedName>
</protein>
<accession>A0ABD0YAT9</accession>
<sequence length="139" mass="15102">MFYENMKQETTETDPPIVTVNPENVTVKEETDILLFCQYEANPSTLISAKCRAGATRLERSGTNPALLTAPRTGLVCHPRAVSSDNELEEGIRGGAPFQLPVVTVIFGLLKSFASNPIHNIPVFRTVLAGFVKTAPKTS</sequence>
<evidence type="ECO:0000313" key="2">
    <source>
        <dbReference type="Proteomes" id="UP001558652"/>
    </source>
</evidence>
<gene>
    <name evidence="1" type="ORF">AAG570_001076</name>
</gene>
<proteinExistence type="predicted"/>
<dbReference type="EMBL" id="JBFDAA010000010">
    <property type="protein sequence ID" value="KAL1124450.1"/>
    <property type="molecule type" value="Genomic_DNA"/>
</dbReference>
<name>A0ABD0YAT9_9HEMI</name>
<keyword evidence="2" id="KW-1185">Reference proteome</keyword>
<evidence type="ECO:0000313" key="1">
    <source>
        <dbReference type="EMBL" id="KAL1124450.1"/>
    </source>
</evidence>
<dbReference type="AlphaFoldDB" id="A0ABD0YAT9"/>
<organism evidence="1 2">
    <name type="scientific">Ranatra chinensis</name>
    <dbReference type="NCBI Taxonomy" id="642074"/>
    <lineage>
        <taxon>Eukaryota</taxon>
        <taxon>Metazoa</taxon>
        <taxon>Ecdysozoa</taxon>
        <taxon>Arthropoda</taxon>
        <taxon>Hexapoda</taxon>
        <taxon>Insecta</taxon>
        <taxon>Pterygota</taxon>
        <taxon>Neoptera</taxon>
        <taxon>Paraneoptera</taxon>
        <taxon>Hemiptera</taxon>
        <taxon>Heteroptera</taxon>
        <taxon>Panheteroptera</taxon>
        <taxon>Nepomorpha</taxon>
        <taxon>Nepidae</taxon>
        <taxon>Ranatrinae</taxon>
        <taxon>Ranatra</taxon>
    </lineage>
</organism>
<comment type="caution">
    <text evidence="1">The sequence shown here is derived from an EMBL/GenBank/DDBJ whole genome shotgun (WGS) entry which is preliminary data.</text>
</comment>